<dbReference type="AlphaFoldDB" id="Q54TP4"/>
<name>Q54TP4_DICDI</name>
<dbReference type="RefSeq" id="XP_640547.1">
    <property type="nucleotide sequence ID" value="XM_635455.1"/>
</dbReference>
<organism evidence="1 2">
    <name type="scientific">Dictyostelium discoideum</name>
    <name type="common">Social amoeba</name>
    <dbReference type="NCBI Taxonomy" id="44689"/>
    <lineage>
        <taxon>Eukaryota</taxon>
        <taxon>Amoebozoa</taxon>
        <taxon>Evosea</taxon>
        <taxon>Eumycetozoa</taxon>
        <taxon>Dictyostelia</taxon>
        <taxon>Dictyosteliales</taxon>
        <taxon>Dictyosteliaceae</taxon>
        <taxon>Dictyostelium</taxon>
    </lineage>
</organism>
<reference evidence="1 2" key="1">
    <citation type="journal article" date="2005" name="Nature">
        <title>The genome of the social amoeba Dictyostelium discoideum.</title>
        <authorList>
            <consortium name="The Dictyostelium discoideum Sequencing Consortium"/>
            <person name="Eichinger L."/>
            <person name="Pachebat J.A."/>
            <person name="Glockner G."/>
            <person name="Rajandream M.A."/>
            <person name="Sucgang R."/>
            <person name="Berriman M."/>
            <person name="Song J."/>
            <person name="Olsen R."/>
            <person name="Szafranski K."/>
            <person name="Xu Q."/>
            <person name="Tunggal B."/>
            <person name="Kummerfeld S."/>
            <person name="Madera M."/>
            <person name="Konfortov B.A."/>
            <person name="Rivero F."/>
            <person name="Bankier A.T."/>
            <person name="Lehmann R."/>
            <person name="Hamlin N."/>
            <person name="Davies R."/>
            <person name="Gaudet P."/>
            <person name="Fey P."/>
            <person name="Pilcher K."/>
            <person name="Chen G."/>
            <person name="Saunders D."/>
            <person name="Sodergren E."/>
            <person name="Davis P."/>
            <person name="Kerhornou A."/>
            <person name="Nie X."/>
            <person name="Hall N."/>
            <person name="Anjard C."/>
            <person name="Hemphill L."/>
            <person name="Bason N."/>
            <person name="Farbrother P."/>
            <person name="Desany B."/>
            <person name="Just E."/>
            <person name="Morio T."/>
            <person name="Rost R."/>
            <person name="Churcher C."/>
            <person name="Cooper J."/>
            <person name="Haydock S."/>
            <person name="van Driessche N."/>
            <person name="Cronin A."/>
            <person name="Goodhead I."/>
            <person name="Muzny D."/>
            <person name="Mourier T."/>
            <person name="Pain A."/>
            <person name="Lu M."/>
            <person name="Harper D."/>
            <person name="Lindsay R."/>
            <person name="Hauser H."/>
            <person name="James K."/>
            <person name="Quiles M."/>
            <person name="Madan Babu M."/>
            <person name="Saito T."/>
            <person name="Buchrieser C."/>
            <person name="Wardroper A."/>
            <person name="Felder M."/>
            <person name="Thangavelu M."/>
            <person name="Johnson D."/>
            <person name="Knights A."/>
            <person name="Loulseged H."/>
            <person name="Mungall K."/>
            <person name="Oliver K."/>
            <person name="Price C."/>
            <person name="Quail M.A."/>
            <person name="Urushihara H."/>
            <person name="Hernandez J."/>
            <person name="Rabbinowitsch E."/>
            <person name="Steffen D."/>
            <person name="Sanders M."/>
            <person name="Ma J."/>
            <person name="Kohara Y."/>
            <person name="Sharp S."/>
            <person name="Simmonds M."/>
            <person name="Spiegler S."/>
            <person name="Tivey A."/>
            <person name="Sugano S."/>
            <person name="White B."/>
            <person name="Walker D."/>
            <person name="Woodward J."/>
            <person name="Winckler T."/>
            <person name="Tanaka Y."/>
            <person name="Shaulsky G."/>
            <person name="Schleicher M."/>
            <person name="Weinstock G."/>
            <person name="Rosenthal A."/>
            <person name="Cox E.C."/>
            <person name="Chisholm R.L."/>
            <person name="Gibbs R."/>
            <person name="Loomis W.F."/>
            <person name="Platzer M."/>
            <person name="Kay R.R."/>
            <person name="Williams J."/>
            <person name="Dear P.H."/>
            <person name="Noegel A.A."/>
            <person name="Barrell B."/>
            <person name="Kuspa A."/>
        </authorList>
    </citation>
    <scope>NUCLEOTIDE SEQUENCE [LARGE SCALE GENOMIC DNA]</scope>
    <source>
        <strain evidence="1 2">AX4</strain>
    </source>
</reference>
<dbReference type="HOGENOM" id="CLU_1013468_0_0_1"/>
<comment type="caution">
    <text evidence="1">The sequence shown here is derived from an EMBL/GenBank/DDBJ whole genome shotgun (WGS) entry which is preliminary data.</text>
</comment>
<accession>Q54TP4</accession>
<dbReference type="dictyBase" id="DDB_G0281805"/>
<dbReference type="KEGG" id="ddi:DDB_G0281805"/>
<evidence type="ECO:0000313" key="2">
    <source>
        <dbReference type="Proteomes" id="UP000002195"/>
    </source>
</evidence>
<keyword evidence="2" id="KW-1185">Reference proteome</keyword>
<dbReference type="EMBL" id="AAFI02000042">
    <property type="protein sequence ID" value="EAL66664.1"/>
    <property type="molecule type" value="Genomic_DNA"/>
</dbReference>
<evidence type="ECO:0000313" key="1">
    <source>
        <dbReference type="EMBL" id="EAL66664.1"/>
    </source>
</evidence>
<proteinExistence type="predicted"/>
<sequence>MIEAGVYLSPPSSTSTSITTNIIISNSSILNASVRFETPLINFVKTSIVFENTQVSNVSNIEEIILSSQGYVSINNSSFIGNSNLRDIVFSTDSTVYLTNSSFTENIGLNSSSVLKFDSSLPKQYSFNIENCQFFNNTNVNGVLFVSYSSQDQISTSSNVIGCGGAIYVFIANLTITNSSIGTAYKQPKANNGAAFIQAYYSTVYINNINFENIENGINFNFNTSFVVYCDHCYAKNNDNTFCGSDSTLTGDYSSSGYSTGDYTTSSTSSTSSTS</sequence>
<dbReference type="GeneID" id="8623157"/>
<dbReference type="PaxDb" id="44689-DDB0218324"/>
<dbReference type="InParanoid" id="Q54TP4"/>
<gene>
    <name evidence="1" type="ORF">DDB_G0281805</name>
</gene>
<evidence type="ECO:0008006" key="3">
    <source>
        <dbReference type="Google" id="ProtNLM"/>
    </source>
</evidence>
<protein>
    <recommendedName>
        <fullName evidence="3">Right handed beta helix domain-containing protein</fullName>
    </recommendedName>
</protein>
<dbReference type="Proteomes" id="UP000002195">
    <property type="component" value="Unassembled WGS sequence"/>
</dbReference>
<dbReference type="VEuPathDB" id="AmoebaDB:DDB_G0281805"/>